<dbReference type="STRING" id="930990.A0A067M5F9"/>
<proteinExistence type="predicted"/>
<reference evidence="3" key="1">
    <citation type="journal article" date="2014" name="Proc. Natl. Acad. Sci. U.S.A.">
        <title>Extensive sampling of basidiomycete genomes demonstrates inadequacy of the white-rot/brown-rot paradigm for wood decay fungi.</title>
        <authorList>
            <person name="Riley R."/>
            <person name="Salamov A.A."/>
            <person name="Brown D.W."/>
            <person name="Nagy L.G."/>
            <person name="Floudas D."/>
            <person name="Held B.W."/>
            <person name="Levasseur A."/>
            <person name="Lombard V."/>
            <person name="Morin E."/>
            <person name="Otillar R."/>
            <person name="Lindquist E.A."/>
            <person name="Sun H."/>
            <person name="LaButti K.M."/>
            <person name="Schmutz J."/>
            <person name="Jabbour D."/>
            <person name="Luo H."/>
            <person name="Baker S.E."/>
            <person name="Pisabarro A.G."/>
            <person name="Walton J.D."/>
            <person name="Blanchette R.A."/>
            <person name="Henrissat B."/>
            <person name="Martin F."/>
            <person name="Cullen D."/>
            <person name="Hibbett D.S."/>
            <person name="Grigoriev I.V."/>
        </authorList>
    </citation>
    <scope>NUCLEOTIDE SEQUENCE [LARGE SCALE GENOMIC DNA]</scope>
    <source>
        <strain evidence="3">FD-172 SS1</strain>
    </source>
</reference>
<evidence type="ECO:0000313" key="2">
    <source>
        <dbReference type="EMBL" id="KDQ07117.1"/>
    </source>
</evidence>
<evidence type="ECO:0000256" key="1">
    <source>
        <dbReference type="SAM" id="MobiDB-lite"/>
    </source>
</evidence>
<sequence>MEKIQSLKMYKNTRCQNYNVAFQIHTNYLASQGWPDITLGAYYWKGLAWRIQESISHMINRPITYSELAPLALQVDLTYWARQREVDTLNGQTAQRSTPTSTTNSTTPTSSSKDRTPSGSRSGSHSALHAPKKTGVDGHLLTEERDRHIKGAARKSAMRATFVLSVDDPLIAEDSSLGLDKN</sequence>
<gene>
    <name evidence="2" type="ORF">BOTBODRAFT_181008</name>
</gene>
<organism evidence="2 3">
    <name type="scientific">Botryobasidium botryosum (strain FD-172 SS1)</name>
    <dbReference type="NCBI Taxonomy" id="930990"/>
    <lineage>
        <taxon>Eukaryota</taxon>
        <taxon>Fungi</taxon>
        <taxon>Dikarya</taxon>
        <taxon>Basidiomycota</taxon>
        <taxon>Agaricomycotina</taxon>
        <taxon>Agaricomycetes</taxon>
        <taxon>Cantharellales</taxon>
        <taxon>Botryobasidiaceae</taxon>
        <taxon>Botryobasidium</taxon>
    </lineage>
</organism>
<dbReference type="AlphaFoldDB" id="A0A067M5F9"/>
<feature type="region of interest" description="Disordered" evidence="1">
    <location>
        <begin position="90"/>
        <end position="156"/>
    </location>
</feature>
<keyword evidence="3" id="KW-1185">Reference proteome</keyword>
<accession>A0A067M5F9</accession>
<evidence type="ECO:0000313" key="3">
    <source>
        <dbReference type="Proteomes" id="UP000027195"/>
    </source>
</evidence>
<dbReference type="InParanoid" id="A0A067M5F9"/>
<protein>
    <submittedName>
        <fullName evidence="2">Uncharacterized protein</fullName>
    </submittedName>
</protein>
<feature type="compositionally biased region" description="Basic and acidic residues" evidence="1">
    <location>
        <begin position="134"/>
        <end position="149"/>
    </location>
</feature>
<feature type="compositionally biased region" description="Low complexity" evidence="1">
    <location>
        <begin position="97"/>
        <end position="111"/>
    </location>
</feature>
<name>A0A067M5F9_BOTB1</name>
<dbReference type="Proteomes" id="UP000027195">
    <property type="component" value="Unassembled WGS sequence"/>
</dbReference>
<dbReference type="HOGENOM" id="CLU_1481744_0_0_1"/>
<dbReference type="EMBL" id="KL198115">
    <property type="protein sequence ID" value="KDQ07117.1"/>
    <property type="molecule type" value="Genomic_DNA"/>
</dbReference>